<evidence type="ECO:0000313" key="2">
    <source>
        <dbReference type="Ensembl" id="ENSPNYP00000002672.1"/>
    </source>
</evidence>
<reference evidence="2" key="1">
    <citation type="submission" date="2023-09" db="UniProtKB">
        <authorList>
            <consortium name="Ensembl"/>
        </authorList>
    </citation>
    <scope>IDENTIFICATION</scope>
</reference>
<feature type="region of interest" description="Disordered" evidence="1">
    <location>
        <begin position="1"/>
        <end position="42"/>
    </location>
</feature>
<sequence length="119" mass="13355">LPTEDDSDSSYSSRGDKQKGSLSIISFQEPSRTTAPCPRMTPYGRPGARALFEARKREYITIIIARKSTQTAICNIYSQLHKYWDIDTILTFLVGQFDGLALHFVLCACAKTTGRMVCR</sequence>
<organism evidence="2">
    <name type="scientific">Pundamilia nyererei</name>
    <dbReference type="NCBI Taxonomy" id="303518"/>
    <lineage>
        <taxon>Eukaryota</taxon>
        <taxon>Metazoa</taxon>
        <taxon>Chordata</taxon>
        <taxon>Craniata</taxon>
        <taxon>Vertebrata</taxon>
        <taxon>Euteleostomi</taxon>
        <taxon>Actinopterygii</taxon>
        <taxon>Neopterygii</taxon>
        <taxon>Teleostei</taxon>
        <taxon>Neoteleostei</taxon>
        <taxon>Acanthomorphata</taxon>
        <taxon>Ovalentaria</taxon>
        <taxon>Cichlomorphae</taxon>
        <taxon>Cichliformes</taxon>
        <taxon>Cichlidae</taxon>
        <taxon>African cichlids</taxon>
        <taxon>Pseudocrenilabrinae</taxon>
        <taxon>Haplochromini</taxon>
        <taxon>Pundamilia</taxon>
    </lineage>
</organism>
<accession>A0A3B4EWD0</accession>
<proteinExistence type="predicted"/>
<dbReference type="AlphaFoldDB" id="A0A3B4EWD0"/>
<evidence type="ECO:0000256" key="1">
    <source>
        <dbReference type="SAM" id="MobiDB-lite"/>
    </source>
</evidence>
<name>A0A3B4EWD0_9CICH</name>
<protein>
    <submittedName>
        <fullName evidence="2">Uncharacterized protein</fullName>
    </submittedName>
</protein>
<feature type="compositionally biased region" description="Polar residues" evidence="1">
    <location>
        <begin position="20"/>
        <end position="34"/>
    </location>
</feature>
<dbReference type="Ensembl" id="ENSPNYT00000002739.1">
    <property type="protein sequence ID" value="ENSPNYP00000002672.1"/>
    <property type="gene ID" value="ENSPNYG00000002099.1"/>
</dbReference>